<dbReference type="PANTHER" id="PTHR31379:SF1">
    <property type="entry name" value="F-BOX C PROTEIN-RELATED"/>
    <property type="match status" value="1"/>
</dbReference>
<dbReference type="AlphaFoldDB" id="O16541"/>
<evidence type="ECO:0000313" key="3">
    <source>
        <dbReference type="Proteomes" id="UP000001940"/>
    </source>
</evidence>
<dbReference type="PANTHER" id="PTHR31379">
    <property type="entry name" value="F-BOX C PROTEIN-RELATED-RELATED"/>
    <property type="match status" value="1"/>
</dbReference>
<dbReference type="Pfam" id="PF12078">
    <property type="entry name" value="DUF3557"/>
    <property type="match status" value="1"/>
</dbReference>
<dbReference type="OMA" id="QYESSEY"/>
<name>O16541_CAEEL</name>
<dbReference type="EMBL" id="BX284602">
    <property type="protein sequence ID" value="CCD64910.1"/>
    <property type="molecule type" value="Genomic_DNA"/>
</dbReference>
<dbReference type="InterPro" id="IPR021942">
    <property type="entry name" value="DUF3557"/>
</dbReference>
<evidence type="ECO:0007829" key="5">
    <source>
        <dbReference type="PeptideAtlas" id="O16541"/>
    </source>
</evidence>
<dbReference type="CTD" id="173669"/>
<reference evidence="2 3" key="1">
    <citation type="journal article" date="1998" name="Science">
        <title>Genome sequence of the nematode C. elegans: a platform for investigating biology.</title>
        <authorList>
            <consortium name="The C. elegans sequencing consortium"/>
            <person name="Sulson J.E."/>
            <person name="Waterston R."/>
        </authorList>
    </citation>
    <scope>NUCLEOTIDE SEQUENCE [LARGE SCALE GENOMIC DNA]</scope>
    <source>
        <strain evidence="2 3">Bristol N2</strain>
    </source>
</reference>
<dbReference type="OrthoDB" id="5910972at2759"/>
<accession>O16541</accession>
<dbReference type="HOGENOM" id="CLU_070414_0_0_1"/>
<protein>
    <submittedName>
        <fullName evidence="2">F-box domain-containing protein</fullName>
    </submittedName>
</protein>
<dbReference type="Bgee" id="WBGene00015912">
    <property type="expression patterns" value="Expressed in germ line (C elegans) and 3 other cell types or tissues"/>
</dbReference>
<organism evidence="2 3">
    <name type="scientific">Caenorhabditis elegans</name>
    <dbReference type="NCBI Taxonomy" id="6239"/>
    <lineage>
        <taxon>Eukaryota</taxon>
        <taxon>Metazoa</taxon>
        <taxon>Ecdysozoa</taxon>
        <taxon>Nematoda</taxon>
        <taxon>Chromadorea</taxon>
        <taxon>Rhabditida</taxon>
        <taxon>Rhabditina</taxon>
        <taxon>Rhabditomorpha</taxon>
        <taxon>Rhabditoidea</taxon>
        <taxon>Rhabditidae</taxon>
        <taxon>Peloderinae</taxon>
        <taxon>Caenorhabditis</taxon>
    </lineage>
</organism>
<evidence type="ECO:0000313" key="4">
    <source>
        <dbReference type="WormBase" id="C17F4.5"/>
    </source>
</evidence>
<dbReference type="AGR" id="WB:WBGene00015912"/>
<dbReference type="RefSeq" id="NP_494488.1">
    <property type="nucleotide sequence ID" value="NM_062087.5"/>
</dbReference>
<dbReference type="PaxDb" id="6239-C17F4.5"/>
<dbReference type="KEGG" id="cel:CELE_C17F4.5"/>
<feature type="domain" description="F-box" evidence="1">
    <location>
        <begin position="12"/>
        <end position="50"/>
    </location>
</feature>
<dbReference type="Proteomes" id="UP000001940">
    <property type="component" value="Chromosome II"/>
</dbReference>
<dbReference type="InterPro" id="IPR001810">
    <property type="entry name" value="F-box_dom"/>
</dbReference>
<dbReference type="FunCoup" id="O16541">
    <property type="interactions" value="266"/>
</dbReference>
<evidence type="ECO:0000259" key="1">
    <source>
        <dbReference type="Pfam" id="PF00646"/>
    </source>
</evidence>
<dbReference type="GeneID" id="173669"/>
<dbReference type="STRING" id="6239.C17F4.5.1"/>
<proteinExistence type="evidence at protein level"/>
<keyword evidence="3" id="KW-1185">Reference proteome</keyword>
<keyword evidence="5" id="KW-1267">Proteomics identification</keyword>
<dbReference type="InParanoid" id="O16541"/>
<dbReference type="PhylomeDB" id="O16541"/>
<dbReference type="PeptideAtlas" id="O16541"/>
<dbReference type="Pfam" id="PF00646">
    <property type="entry name" value="F-box"/>
    <property type="match status" value="1"/>
</dbReference>
<dbReference type="UCSC" id="C17F4.5">
    <property type="organism name" value="c. elegans"/>
</dbReference>
<evidence type="ECO:0000313" key="2">
    <source>
        <dbReference type="EMBL" id="CCD64910.1"/>
    </source>
</evidence>
<sequence>METGNFSTTSGFSDECLKSILRFMDANQRFHLSQQCPSLRSFEKSVPLYVYELTLLQDKLFVNAVEYQLGDGQLTVLDKRTGQQIREPSRHSMEDLISRLLSGYQEPLSIGLLLIPNSEVLKFPESLKVKALCLTIQSNVASVMGSLSKMLDEKSFPLRRLYVIGHKDFEKFENFSHDACKNAKKLVILGRSVPVSFLCSLPNKRIHLESADDYTVDDFMRLIEKWADGTTENIKTAGNFHYKFTLSNPELVKQVFALSEVLGDAGKKDPIKFFGKVCEEFPNVIVYTVSDTMEIYAYCEKKSPEKWLLTITIDRVGLNKLYYMIETLLDEFMDKVEGVGKSKHLCRY</sequence>
<dbReference type="WormBase" id="C17F4.5">
    <property type="protein sequence ID" value="CE27075"/>
    <property type="gene ID" value="WBGene00015912"/>
    <property type="gene designation" value="fbxc-50"/>
</dbReference>
<gene>
    <name evidence="2 4" type="primary">fbxc-50</name>
    <name evidence="4" type="ORF">C17F4.5</name>
    <name evidence="2" type="ORF">CELE_C17F4.5</name>
</gene>